<evidence type="ECO:0000256" key="2">
    <source>
        <dbReference type="SAM" id="MobiDB-lite"/>
    </source>
</evidence>
<feature type="domain" description="Peptidase A1" evidence="4">
    <location>
        <begin position="1"/>
        <end position="338"/>
    </location>
</feature>
<evidence type="ECO:0000256" key="1">
    <source>
        <dbReference type="ARBA" id="ARBA00007447"/>
    </source>
</evidence>
<keyword evidence="3" id="KW-0472">Membrane</keyword>
<gene>
    <name evidence="5" type="ORF">EUX98_g5963</name>
</gene>
<dbReference type="PROSITE" id="PS51767">
    <property type="entry name" value="PEPTIDASE_A1"/>
    <property type="match status" value="1"/>
</dbReference>
<evidence type="ECO:0000256" key="3">
    <source>
        <dbReference type="SAM" id="Phobius"/>
    </source>
</evidence>
<evidence type="ECO:0000313" key="5">
    <source>
        <dbReference type="EMBL" id="THH28213.1"/>
    </source>
</evidence>
<feature type="region of interest" description="Disordered" evidence="2">
    <location>
        <begin position="393"/>
        <end position="428"/>
    </location>
</feature>
<feature type="region of interest" description="Disordered" evidence="2">
    <location>
        <begin position="466"/>
        <end position="526"/>
    </location>
</feature>
<dbReference type="PANTHER" id="PTHR47966:SF51">
    <property type="entry name" value="BETA-SITE APP-CLEAVING ENZYME, ISOFORM A-RELATED"/>
    <property type="match status" value="1"/>
</dbReference>
<keyword evidence="3" id="KW-0812">Transmembrane</keyword>
<accession>A0A4V3XI82</accession>
<reference evidence="5 6" key="1">
    <citation type="submission" date="2019-02" db="EMBL/GenBank/DDBJ databases">
        <title>Genome sequencing of the rare red list fungi Antrodiella citrinella (Flaviporus citrinellus).</title>
        <authorList>
            <person name="Buettner E."/>
            <person name="Kellner H."/>
        </authorList>
    </citation>
    <scope>NUCLEOTIDE SEQUENCE [LARGE SCALE GENOMIC DNA]</scope>
    <source>
        <strain evidence="5 6">DSM 108506</strain>
    </source>
</reference>
<evidence type="ECO:0000313" key="6">
    <source>
        <dbReference type="Proteomes" id="UP000308730"/>
    </source>
</evidence>
<keyword evidence="6" id="KW-1185">Reference proteome</keyword>
<dbReference type="InterPro" id="IPR021109">
    <property type="entry name" value="Peptidase_aspartic_dom_sf"/>
</dbReference>
<dbReference type="Gene3D" id="2.40.70.10">
    <property type="entry name" value="Acid Proteases"/>
    <property type="match status" value="2"/>
</dbReference>
<proteinExistence type="inferred from homology"/>
<dbReference type="EMBL" id="SGPM01000193">
    <property type="protein sequence ID" value="THH28213.1"/>
    <property type="molecule type" value="Genomic_DNA"/>
</dbReference>
<dbReference type="Proteomes" id="UP000308730">
    <property type="component" value="Unassembled WGS sequence"/>
</dbReference>
<dbReference type="GO" id="GO:0004190">
    <property type="term" value="F:aspartic-type endopeptidase activity"/>
    <property type="evidence" value="ECO:0007669"/>
    <property type="project" value="InterPro"/>
</dbReference>
<dbReference type="PANTHER" id="PTHR47966">
    <property type="entry name" value="BETA-SITE APP-CLEAVING ENZYME, ISOFORM A-RELATED"/>
    <property type="match status" value="1"/>
</dbReference>
<dbReference type="GO" id="GO:0006508">
    <property type="term" value="P:proteolysis"/>
    <property type="evidence" value="ECO:0007669"/>
    <property type="project" value="InterPro"/>
</dbReference>
<dbReference type="OrthoDB" id="2563011at2759"/>
<dbReference type="SUPFAM" id="SSF50630">
    <property type="entry name" value="Acid proteases"/>
    <property type="match status" value="1"/>
</dbReference>
<organism evidence="5 6">
    <name type="scientific">Antrodiella citrinella</name>
    <dbReference type="NCBI Taxonomy" id="2447956"/>
    <lineage>
        <taxon>Eukaryota</taxon>
        <taxon>Fungi</taxon>
        <taxon>Dikarya</taxon>
        <taxon>Basidiomycota</taxon>
        <taxon>Agaricomycotina</taxon>
        <taxon>Agaricomycetes</taxon>
        <taxon>Polyporales</taxon>
        <taxon>Steccherinaceae</taxon>
        <taxon>Antrodiella</taxon>
    </lineage>
</organism>
<dbReference type="AlphaFoldDB" id="A0A4V3XI82"/>
<comment type="caution">
    <text evidence="5">The sequence shown here is derived from an EMBL/GenBank/DDBJ whole genome shotgun (WGS) entry which is preliminary data.</text>
</comment>
<sequence>MVSVTLRYNQSASSTVQSFANTTNVPFFNGTTTASIVKENCSLPTTNGSLWVYPNQTIAVMNNVASNVLNQASGANISDSVSGLVGLGTNRAVNASASNTTYTPNFGDSIMGQWLSVNPTAQNFSFGVAMEKPIIMPKFASASASPLASVPSSAGTVHWLQPDHSAYDPSTLAFAEVMNTTQALEGSMATDPQDWVVSLDGWVVIAGGDTINNRKQIAANVDPLYLGIYIPLDQATLIHAAIPGAVSEPQVSTLGSLAQTWQIPCDTVFTMGIIVQSQTYTLDHTSLVIHNSDGTCTSGLEAWTDSTVNQYLLGARFISAVYLIFNVPRDGTSSIGFANRATTSSTSHTGAIVGGVVGGVLGLLIISLVAWYAIFYHHRLTHTRAHSAATFDDGKTTSAHSGVEPFPVSAFPSPPQSPHGTLGHLHSPSMAAFSEGQTVVYSPGRPDSGLSSSPSQVVFVNTAGQIVSPPLPTDEHGVVGRDSGLGGVLIAPPAYEEREESSAGGRSSPSPRPRPREKGRFVEATT</sequence>
<evidence type="ECO:0000259" key="4">
    <source>
        <dbReference type="PROSITE" id="PS51767"/>
    </source>
</evidence>
<dbReference type="InterPro" id="IPR033121">
    <property type="entry name" value="PEPTIDASE_A1"/>
</dbReference>
<keyword evidence="3" id="KW-1133">Transmembrane helix</keyword>
<protein>
    <recommendedName>
        <fullName evidence="4">Peptidase A1 domain-containing protein</fullName>
    </recommendedName>
</protein>
<feature type="transmembrane region" description="Helical" evidence="3">
    <location>
        <begin position="351"/>
        <end position="374"/>
    </location>
</feature>
<feature type="compositionally biased region" description="Basic and acidic residues" evidence="2">
    <location>
        <begin position="514"/>
        <end position="526"/>
    </location>
</feature>
<dbReference type="Pfam" id="PF00026">
    <property type="entry name" value="Asp"/>
    <property type="match status" value="1"/>
</dbReference>
<name>A0A4V3XI82_9APHY</name>
<dbReference type="InterPro" id="IPR001461">
    <property type="entry name" value="Aspartic_peptidase_A1"/>
</dbReference>
<comment type="similarity">
    <text evidence="1">Belongs to the peptidase A1 family.</text>
</comment>